<dbReference type="InterPro" id="IPR000073">
    <property type="entry name" value="AB_hydrolase_1"/>
</dbReference>
<keyword evidence="3" id="KW-1185">Reference proteome</keyword>
<evidence type="ECO:0000313" key="3">
    <source>
        <dbReference type="Proteomes" id="UP000636505"/>
    </source>
</evidence>
<dbReference type="InterPro" id="IPR029058">
    <property type="entry name" value="AB_hydrolase_fold"/>
</dbReference>
<keyword evidence="2" id="KW-0378">Hydrolase</keyword>
<accession>A0A8J7AYA6</accession>
<dbReference type="Proteomes" id="UP000636505">
    <property type="component" value="Unassembled WGS sequence"/>
</dbReference>
<reference evidence="2" key="1">
    <citation type="submission" date="2020-10" db="EMBL/GenBank/DDBJ databases">
        <authorList>
            <person name="Castelo-Branco R."/>
            <person name="Eusebio N."/>
            <person name="Adriana R."/>
            <person name="Vieira A."/>
            <person name="Brugerolle De Fraissinette N."/>
            <person name="Rezende De Castro R."/>
            <person name="Schneider M.P."/>
            <person name="Vasconcelos V."/>
            <person name="Leao P.N."/>
        </authorList>
    </citation>
    <scope>NUCLEOTIDE SEQUENCE</scope>
    <source>
        <strain evidence="2">LEGE 07310</strain>
    </source>
</reference>
<protein>
    <submittedName>
        <fullName evidence="2">Alpha/beta fold hydrolase</fullName>
    </submittedName>
</protein>
<proteinExistence type="predicted"/>
<dbReference type="PRINTS" id="PR00111">
    <property type="entry name" value="ABHYDROLASE"/>
</dbReference>
<dbReference type="SUPFAM" id="SSF53474">
    <property type="entry name" value="alpha/beta-Hydrolases"/>
    <property type="match status" value="1"/>
</dbReference>
<dbReference type="RefSeq" id="WP_193911456.1">
    <property type="nucleotide sequence ID" value="NZ_JADEXG010000075.1"/>
</dbReference>
<name>A0A8J7AYA6_9CYAN</name>
<dbReference type="Pfam" id="PF12697">
    <property type="entry name" value="Abhydrolase_6"/>
    <property type="match status" value="1"/>
</dbReference>
<organism evidence="2 3">
    <name type="scientific">Vasconcelosia minhoensis LEGE 07310</name>
    <dbReference type="NCBI Taxonomy" id="915328"/>
    <lineage>
        <taxon>Bacteria</taxon>
        <taxon>Bacillati</taxon>
        <taxon>Cyanobacteriota</taxon>
        <taxon>Cyanophyceae</taxon>
        <taxon>Nodosilineales</taxon>
        <taxon>Cymatolegaceae</taxon>
        <taxon>Vasconcelosia</taxon>
        <taxon>Vasconcelosia minhoensis</taxon>
    </lineage>
</organism>
<evidence type="ECO:0000313" key="2">
    <source>
        <dbReference type="EMBL" id="MBE9079968.1"/>
    </source>
</evidence>
<dbReference type="GO" id="GO:0016787">
    <property type="term" value="F:hydrolase activity"/>
    <property type="evidence" value="ECO:0007669"/>
    <property type="project" value="UniProtKB-KW"/>
</dbReference>
<gene>
    <name evidence="2" type="ORF">IQ241_22205</name>
</gene>
<evidence type="ECO:0000259" key="1">
    <source>
        <dbReference type="Pfam" id="PF12697"/>
    </source>
</evidence>
<sequence>MLPKDIAALTEETSIALANQIQFAAVQTPLAESPIQTSYVSAGEGLPLLLLHGFDSSIFEFRRLVPELTAYGQVWAVDLLGFGFSDRLVTPRVDPEAIRLHLYSFWQQMIGEPVVLVGASMGGAAALDWSLSYPEAVQKLVLIDSAGITSGPALGRFIFPPLDSWAAAFLRNPRVRRGISQRAYHDQSWVTADAERCATLHLQAPGWQSALIAFTKSGGYRLGKRIQEVAVPTLILWGEQDRILGTKDAQQFERAIPQSQLVWIPECGHVPHLEKARVTGEWIGGWM</sequence>
<dbReference type="EMBL" id="JADEXG010000075">
    <property type="protein sequence ID" value="MBE9079968.1"/>
    <property type="molecule type" value="Genomic_DNA"/>
</dbReference>
<dbReference type="AlphaFoldDB" id="A0A8J7AYA6"/>
<comment type="caution">
    <text evidence="2">The sequence shown here is derived from an EMBL/GenBank/DDBJ whole genome shotgun (WGS) entry which is preliminary data.</text>
</comment>
<feature type="domain" description="AB hydrolase-1" evidence="1">
    <location>
        <begin position="48"/>
        <end position="276"/>
    </location>
</feature>
<dbReference type="PANTHER" id="PTHR43689:SF8">
    <property type="entry name" value="ALPHA_BETA-HYDROLASES SUPERFAMILY PROTEIN"/>
    <property type="match status" value="1"/>
</dbReference>
<dbReference type="PANTHER" id="PTHR43689">
    <property type="entry name" value="HYDROLASE"/>
    <property type="match status" value="1"/>
</dbReference>
<dbReference type="Gene3D" id="3.40.50.1820">
    <property type="entry name" value="alpha/beta hydrolase"/>
    <property type="match status" value="1"/>
</dbReference>